<sequence length="688" mass="76131">MKIACSIHACSLSCSNLQHGGQRLLSFPLSKQRLDQSNLRTMPKRKLSQSKILGCSRNPQSAVGAPRAKNLKTGQAEEKGIGKFRFWTDARRFKGSEEKCIVQKALYEAGGVRIGGYPKASPIPGPLGFQRPEDWDFLWAPARLALKALPARPGQLVSACPGMMSLTRKRQLSMTLKGSLGEDLAFSIIPRTFSLPDELEAFKKYLEKQRSAKQVKNGSAAEEEAAGRCKELAVGNSAAASDRNDLWILKTAQHLGKGLKLVTADEAVREAAKRRLKSKKAKPYVQAQQYVANPLLIQDRKFGIRVWVLVTGLNPYRVYLHCNGLVLFSTHQYSSETWRTEEGEVALGHVTNYAQNMDGMVWDLKMLEDHLGKDAFDTLWCRIARNTAMVFSSALPQITLAHEALSVQPESTFELLGLDYLVDDQLHPWLLEVNGTPSLAVEHEDLKVEAIISKQKNEMVSDMVKTLNLASRFEPRYTSLRLAATKTKSLAAISIEGSEVEEGRSEHTAVNVMSDAADGQTTSSDPQEDEEADIAGVVQNSSMDVSTDGEVSGAAVASKNSTRQHEIRDAAEHNFTEESALHVVSGGSSKTVQTVISPADRIDHLRRQLREEMAPTTDKVVWFRVRQELQQLGGFQPLMPMFPMKSKSDQNVSGHNMPWKDRDNELVSMLGKTARLNKRAAIAAEKKP</sequence>
<dbReference type="Gene3D" id="3.30.470.20">
    <property type="entry name" value="ATP-grasp fold, B domain"/>
    <property type="match status" value="1"/>
</dbReference>
<dbReference type="InterPro" id="IPR004344">
    <property type="entry name" value="TTL/TTLL_fam"/>
</dbReference>
<keyword evidence="2" id="KW-0547">Nucleotide-binding</keyword>
<keyword evidence="1" id="KW-0436">Ligase</keyword>
<dbReference type="GO" id="GO:0036064">
    <property type="term" value="C:ciliary basal body"/>
    <property type="evidence" value="ECO:0007669"/>
    <property type="project" value="TreeGrafter"/>
</dbReference>
<dbReference type="GO" id="GO:0005524">
    <property type="term" value="F:ATP binding"/>
    <property type="evidence" value="ECO:0007669"/>
    <property type="project" value="UniProtKB-KW"/>
</dbReference>
<dbReference type="GO" id="GO:0015631">
    <property type="term" value="F:tubulin binding"/>
    <property type="evidence" value="ECO:0007669"/>
    <property type="project" value="TreeGrafter"/>
</dbReference>
<evidence type="ECO:0000313" key="7">
    <source>
        <dbReference type="EMBL" id="GAX74824.1"/>
    </source>
</evidence>
<organism evidence="7 8">
    <name type="scientific">Chlamydomonas eustigma</name>
    <dbReference type="NCBI Taxonomy" id="1157962"/>
    <lineage>
        <taxon>Eukaryota</taxon>
        <taxon>Viridiplantae</taxon>
        <taxon>Chlorophyta</taxon>
        <taxon>core chlorophytes</taxon>
        <taxon>Chlorophyceae</taxon>
        <taxon>CS clade</taxon>
        <taxon>Chlamydomonadales</taxon>
        <taxon>Chlamydomonadaceae</taxon>
        <taxon>Chlamydomonas</taxon>
    </lineage>
</organism>
<accession>A0A250WVF5</accession>
<comment type="catalytic activity">
    <reaction evidence="5">
        <text>L-glutamyl-[protein] + L-glutamate + ATP = gamma-L-glutamyl-L-glutamyl-[protein] + ADP + phosphate + H(+)</text>
        <dbReference type="Rhea" id="RHEA:60144"/>
        <dbReference type="Rhea" id="RHEA-COMP:10208"/>
        <dbReference type="Rhea" id="RHEA-COMP:15517"/>
        <dbReference type="ChEBI" id="CHEBI:15378"/>
        <dbReference type="ChEBI" id="CHEBI:29973"/>
        <dbReference type="ChEBI" id="CHEBI:29985"/>
        <dbReference type="ChEBI" id="CHEBI:30616"/>
        <dbReference type="ChEBI" id="CHEBI:43474"/>
        <dbReference type="ChEBI" id="CHEBI:143622"/>
        <dbReference type="ChEBI" id="CHEBI:456216"/>
    </reaction>
    <physiologicalReaction direction="left-to-right" evidence="5">
        <dbReference type="Rhea" id="RHEA:60145"/>
    </physiologicalReaction>
</comment>
<dbReference type="EMBL" id="BEGY01000009">
    <property type="protein sequence ID" value="GAX74824.1"/>
    <property type="molecule type" value="Genomic_DNA"/>
</dbReference>
<keyword evidence="8" id="KW-1185">Reference proteome</keyword>
<dbReference type="GO" id="GO:0000226">
    <property type="term" value="P:microtubule cytoskeleton organization"/>
    <property type="evidence" value="ECO:0007669"/>
    <property type="project" value="TreeGrafter"/>
</dbReference>
<evidence type="ECO:0000256" key="6">
    <source>
        <dbReference type="SAM" id="MobiDB-lite"/>
    </source>
</evidence>
<keyword evidence="3" id="KW-0067">ATP-binding</keyword>
<dbReference type="AlphaFoldDB" id="A0A250WVF5"/>
<gene>
    <name evidence="7" type="ORF">CEUSTIGMA_g2271.t1</name>
</gene>
<dbReference type="PANTHER" id="PTHR12241">
    <property type="entry name" value="TUBULIN POLYGLUTAMYLASE"/>
    <property type="match status" value="1"/>
</dbReference>
<evidence type="ECO:0000256" key="3">
    <source>
        <dbReference type="ARBA" id="ARBA00022840"/>
    </source>
</evidence>
<evidence type="ECO:0000256" key="4">
    <source>
        <dbReference type="ARBA" id="ARBA00041448"/>
    </source>
</evidence>
<evidence type="ECO:0000256" key="2">
    <source>
        <dbReference type="ARBA" id="ARBA00022741"/>
    </source>
</evidence>
<dbReference type="OrthoDB" id="202825at2759"/>
<dbReference type="SUPFAM" id="SSF56059">
    <property type="entry name" value="Glutathione synthetase ATP-binding domain-like"/>
    <property type="match status" value="1"/>
</dbReference>
<feature type="region of interest" description="Disordered" evidence="6">
    <location>
        <begin position="541"/>
        <end position="563"/>
    </location>
</feature>
<dbReference type="Pfam" id="PF03133">
    <property type="entry name" value="TTL"/>
    <property type="match status" value="1"/>
</dbReference>
<dbReference type="GO" id="GO:0070740">
    <property type="term" value="F:tubulin-glutamic acid ligase activity"/>
    <property type="evidence" value="ECO:0007669"/>
    <property type="project" value="TreeGrafter"/>
</dbReference>
<protein>
    <recommendedName>
        <fullName evidence="4">Tubulin--tyrosine ligase-like protein 5</fullName>
    </recommendedName>
</protein>
<evidence type="ECO:0000256" key="5">
    <source>
        <dbReference type="ARBA" id="ARBA00049274"/>
    </source>
</evidence>
<proteinExistence type="predicted"/>
<dbReference type="Proteomes" id="UP000232323">
    <property type="component" value="Unassembled WGS sequence"/>
</dbReference>
<name>A0A250WVF5_9CHLO</name>
<dbReference type="PROSITE" id="PS51221">
    <property type="entry name" value="TTL"/>
    <property type="match status" value="1"/>
</dbReference>
<reference evidence="7 8" key="1">
    <citation type="submission" date="2017-08" db="EMBL/GenBank/DDBJ databases">
        <title>Acidophilic green algal genome provides insights into adaptation to an acidic environment.</title>
        <authorList>
            <person name="Hirooka S."/>
            <person name="Hirose Y."/>
            <person name="Kanesaki Y."/>
            <person name="Higuchi S."/>
            <person name="Fujiwara T."/>
            <person name="Onuma R."/>
            <person name="Era A."/>
            <person name="Ohbayashi R."/>
            <person name="Uzuka A."/>
            <person name="Nozaki H."/>
            <person name="Yoshikawa H."/>
            <person name="Miyagishima S.Y."/>
        </authorList>
    </citation>
    <scope>NUCLEOTIDE SEQUENCE [LARGE SCALE GENOMIC DNA]</scope>
    <source>
        <strain evidence="7 8">NIES-2499</strain>
    </source>
</reference>
<evidence type="ECO:0000256" key="1">
    <source>
        <dbReference type="ARBA" id="ARBA00022598"/>
    </source>
</evidence>
<comment type="caution">
    <text evidence="7">The sequence shown here is derived from an EMBL/GenBank/DDBJ whole genome shotgun (WGS) entry which is preliminary data.</text>
</comment>
<evidence type="ECO:0000313" key="8">
    <source>
        <dbReference type="Proteomes" id="UP000232323"/>
    </source>
</evidence>
<dbReference type="PANTHER" id="PTHR12241:SF145">
    <property type="entry name" value="TUBULIN POLYGLUTAMYLASE TTLL5"/>
    <property type="match status" value="1"/>
</dbReference>